<keyword evidence="2" id="KW-0472">Membrane</keyword>
<dbReference type="PROSITE" id="PS51257">
    <property type="entry name" value="PROKAR_LIPOPROTEIN"/>
    <property type="match status" value="1"/>
</dbReference>
<evidence type="ECO:0000256" key="1">
    <source>
        <dbReference type="SAM" id="MobiDB-lite"/>
    </source>
</evidence>
<feature type="transmembrane region" description="Helical" evidence="2">
    <location>
        <begin position="262"/>
        <end position="287"/>
    </location>
</feature>
<name>A0AAE0JT54_9PEZI</name>
<reference evidence="3" key="1">
    <citation type="journal article" date="2023" name="Mol. Phylogenet. Evol.">
        <title>Genome-scale phylogeny and comparative genomics of the fungal order Sordariales.</title>
        <authorList>
            <person name="Hensen N."/>
            <person name="Bonometti L."/>
            <person name="Westerberg I."/>
            <person name="Brannstrom I.O."/>
            <person name="Guillou S."/>
            <person name="Cros-Aarteil S."/>
            <person name="Calhoun S."/>
            <person name="Haridas S."/>
            <person name="Kuo A."/>
            <person name="Mondo S."/>
            <person name="Pangilinan J."/>
            <person name="Riley R."/>
            <person name="LaButti K."/>
            <person name="Andreopoulos B."/>
            <person name="Lipzen A."/>
            <person name="Chen C."/>
            <person name="Yan M."/>
            <person name="Daum C."/>
            <person name="Ng V."/>
            <person name="Clum A."/>
            <person name="Steindorff A."/>
            <person name="Ohm R.A."/>
            <person name="Martin F."/>
            <person name="Silar P."/>
            <person name="Natvig D.O."/>
            <person name="Lalanne C."/>
            <person name="Gautier V."/>
            <person name="Ament-Velasquez S.L."/>
            <person name="Kruys A."/>
            <person name="Hutchinson M.I."/>
            <person name="Powell A.J."/>
            <person name="Barry K."/>
            <person name="Miller A.N."/>
            <person name="Grigoriev I.V."/>
            <person name="Debuchy R."/>
            <person name="Gladieux P."/>
            <person name="Hiltunen Thoren M."/>
            <person name="Johannesson H."/>
        </authorList>
    </citation>
    <scope>NUCLEOTIDE SEQUENCE</scope>
    <source>
        <strain evidence="3">CBS 958.72</strain>
    </source>
</reference>
<keyword evidence="4" id="KW-1185">Reference proteome</keyword>
<feature type="transmembrane region" description="Helical" evidence="2">
    <location>
        <begin position="299"/>
        <end position="324"/>
    </location>
</feature>
<evidence type="ECO:0000313" key="4">
    <source>
        <dbReference type="Proteomes" id="UP001287356"/>
    </source>
</evidence>
<keyword evidence="2" id="KW-0812">Transmembrane</keyword>
<feature type="transmembrane region" description="Helical" evidence="2">
    <location>
        <begin position="371"/>
        <end position="392"/>
    </location>
</feature>
<gene>
    <name evidence="3" type="ORF">B0T24DRAFT_641564</name>
</gene>
<feature type="compositionally biased region" description="Gly residues" evidence="1">
    <location>
        <begin position="1"/>
        <end position="15"/>
    </location>
</feature>
<accession>A0AAE0JT54</accession>
<feature type="region of interest" description="Disordered" evidence="1">
    <location>
        <begin position="1"/>
        <end position="26"/>
    </location>
</feature>
<feature type="transmembrane region" description="Helical" evidence="2">
    <location>
        <begin position="57"/>
        <end position="79"/>
    </location>
</feature>
<dbReference type="EMBL" id="JAULSN010000011">
    <property type="protein sequence ID" value="KAK3361411.1"/>
    <property type="molecule type" value="Genomic_DNA"/>
</dbReference>
<sequence>MAPRRGGGSSSGSGSGSSSSSSSSSCDADWPCTSELEFMYGQRGQALWSDSEVRGQLVVGAIWAVALAVLLVSTCGGARPLVKGARGGGMLLLRTAMLLFVAAFAFLCTRYGLVLAGNDVPIGYRHEASVVVLLQRLAMAALLAGAYAVAQGEGRQRLGLGVAVRALFWIGLAAYLVLNVAYAIMDFLVSAHALDVFRDSWSWRLGDRDFALAMDAGMVDRLKANQYTVYAPGYVASRMWIDPEGDDADVAVFRTRDPQIKIGVAADAIALVIVLGLLFMVLGAWVVGRKAEHMGKRTVLLLVATAGLLLTTLFDLVVSAHYVLWNWSVVTSFSQWDSFVAGYEATSALFDYIAPPGFLPAYRVTVDGFPVVRAVLEPFGIVLACAAIVVLVRAEARDRQASVAYPAK</sequence>
<keyword evidence="2" id="KW-1133">Transmembrane helix</keyword>
<proteinExistence type="predicted"/>
<organism evidence="3 4">
    <name type="scientific">Lasiosphaeria ovina</name>
    <dbReference type="NCBI Taxonomy" id="92902"/>
    <lineage>
        <taxon>Eukaryota</taxon>
        <taxon>Fungi</taxon>
        <taxon>Dikarya</taxon>
        <taxon>Ascomycota</taxon>
        <taxon>Pezizomycotina</taxon>
        <taxon>Sordariomycetes</taxon>
        <taxon>Sordariomycetidae</taxon>
        <taxon>Sordariales</taxon>
        <taxon>Lasiosphaeriaceae</taxon>
        <taxon>Lasiosphaeria</taxon>
    </lineage>
</organism>
<reference evidence="3" key="2">
    <citation type="submission" date="2023-06" db="EMBL/GenBank/DDBJ databases">
        <authorList>
            <consortium name="Lawrence Berkeley National Laboratory"/>
            <person name="Haridas S."/>
            <person name="Hensen N."/>
            <person name="Bonometti L."/>
            <person name="Westerberg I."/>
            <person name="Brannstrom I.O."/>
            <person name="Guillou S."/>
            <person name="Cros-Aarteil S."/>
            <person name="Calhoun S."/>
            <person name="Kuo A."/>
            <person name="Mondo S."/>
            <person name="Pangilinan J."/>
            <person name="Riley R."/>
            <person name="Labutti K."/>
            <person name="Andreopoulos B."/>
            <person name="Lipzen A."/>
            <person name="Chen C."/>
            <person name="Yanf M."/>
            <person name="Daum C."/>
            <person name="Ng V."/>
            <person name="Clum A."/>
            <person name="Steindorff A."/>
            <person name="Ohm R."/>
            <person name="Martin F."/>
            <person name="Silar P."/>
            <person name="Natvig D."/>
            <person name="Lalanne C."/>
            <person name="Gautier V."/>
            <person name="Ament-Velasquez S.L."/>
            <person name="Kruys A."/>
            <person name="Hutchinson M.I."/>
            <person name="Powell A.J."/>
            <person name="Barry K."/>
            <person name="Miller A.N."/>
            <person name="Grigoriev I.V."/>
            <person name="Debuchy R."/>
            <person name="Gladieux P."/>
            <person name="Thoren M.H."/>
            <person name="Johannesson H."/>
        </authorList>
    </citation>
    <scope>NUCLEOTIDE SEQUENCE</scope>
    <source>
        <strain evidence="3">CBS 958.72</strain>
    </source>
</reference>
<evidence type="ECO:0000313" key="3">
    <source>
        <dbReference type="EMBL" id="KAK3361411.1"/>
    </source>
</evidence>
<dbReference type="AlphaFoldDB" id="A0AAE0JT54"/>
<comment type="caution">
    <text evidence="3">The sequence shown here is derived from an EMBL/GenBank/DDBJ whole genome shotgun (WGS) entry which is preliminary data.</text>
</comment>
<evidence type="ECO:0000256" key="2">
    <source>
        <dbReference type="SAM" id="Phobius"/>
    </source>
</evidence>
<feature type="transmembrane region" description="Helical" evidence="2">
    <location>
        <begin position="162"/>
        <end position="185"/>
    </location>
</feature>
<feature type="compositionally biased region" description="Low complexity" evidence="1">
    <location>
        <begin position="16"/>
        <end position="25"/>
    </location>
</feature>
<feature type="transmembrane region" description="Helical" evidence="2">
    <location>
        <begin position="91"/>
        <end position="113"/>
    </location>
</feature>
<dbReference type="Proteomes" id="UP001287356">
    <property type="component" value="Unassembled WGS sequence"/>
</dbReference>
<protein>
    <submittedName>
        <fullName evidence="3">Uncharacterized protein</fullName>
    </submittedName>
</protein>
<feature type="transmembrane region" description="Helical" evidence="2">
    <location>
        <begin position="133"/>
        <end position="150"/>
    </location>
</feature>